<dbReference type="SUPFAM" id="SSF56003">
    <property type="entry name" value="Molybdenum cofactor-binding domain"/>
    <property type="match status" value="2"/>
</dbReference>
<evidence type="ECO:0000256" key="1">
    <source>
        <dbReference type="SAM" id="Phobius"/>
    </source>
</evidence>
<keyword evidence="1" id="KW-1133">Transmembrane helix</keyword>
<dbReference type="Gene3D" id="3.30.365.10">
    <property type="entry name" value="Aldehyde oxidase/xanthine dehydrogenase, molybdopterin binding domain"/>
    <property type="match status" value="4"/>
</dbReference>
<accession>A0A2T4YV10</accession>
<feature type="domain" description="Aldehyde oxidase/xanthine dehydrogenase a/b hammerhead" evidence="2">
    <location>
        <begin position="221"/>
        <end position="299"/>
    </location>
</feature>
<keyword evidence="1" id="KW-0472">Membrane</keyword>
<dbReference type="Gene3D" id="3.90.1170.50">
    <property type="entry name" value="Aldehyde oxidase/xanthine dehydrogenase, a/b hammerhead"/>
    <property type="match status" value="1"/>
</dbReference>
<keyword evidence="4" id="KW-1185">Reference proteome</keyword>
<dbReference type="InterPro" id="IPR037165">
    <property type="entry name" value="AldOxase/xan_DH_Mopterin-bd_sf"/>
</dbReference>
<evidence type="ECO:0000313" key="3">
    <source>
        <dbReference type="EMBL" id="PTM47591.1"/>
    </source>
</evidence>
<dbReference type="AlphaFoldDB" id="A0A2T4YV10"/>
<comment type="caution">
    <text evidence="3">The sequence shown here is derived from an EMBL/GenBank/DDBJ whole genome shotgun (WGS) entry which is preliminary data.</text>
</comment>
<keyword evidence="1" id="KW-0812">Transmembrane</keyword>
<dbReference type="SMART" id="SM01008">
    <property type="entry name" value="Ald_Xan_dh_C"/>
    <property type="match status" value="1"/>
</dbReference>
<dbReference type="InterPro" id="IPR000674">
    <property type="entry name" value="Ald_Oxase/Xan_DH_a/b"/>
</dbReference>
<evidence type="ECO:0000259" key="2">
    <source>
        <dbReference type="SMART" id="SM01008"/>
    </source>
</evidence>
<dbReference type="InterPro" id="IPR012368">
    <property type="entry name" value="OxRdtase_Mopterin-bd_su_IorB"/>
</dbReference>
<dbReference type="InterPro" id="IPR008274">
    <property type="entry name" value="AldOxase/xan_DH_MoCoBD1"/>
</dbReference>
<organism evidence="3 4">
    <name type="scientific">Sphingomonas aerolata</name>
    <dbReference type="NCBI Taxonomy" id="185951"/>
    <lineage>
        <taxon>Bacteria</taxon>
        <taxon>Pseudomonadati</taxon>
        <taxon>Pseudomonadota</taxon>
        <taxon>Alphaproteobacteria</taxon>
        <taxon>Sphingomonadales</taxon>
        <taxon>Sphingomonadaceae</taxon>
        <taxon>Sphingomonas</taxon>
    </lineage>
</organism>
<dbReference type="RefSeq" id="WP_107930708.1">
    <property type="nucleotide sequence ID" value="NZ_PZZN01000001.1"/>
</dbReference>
<evidence type="ECO:0000313" key="4">
    <source>
        <dbReference type="Proteomes" id="UP000240996"/>
    </source>
</evidence>
<reference evidence="3 4" key="1">
    <citation type="submission" date="2018-04" db="EMBL/GenBank/DDBJ databases">
        <title>Genomic Encyclopedia of Type Strains, Phase III (KMG-III): the genomes of soil and plant-associated and newly described type strains.</title>
        <authorList>
            <person name="Whitman W."/>
        </authorList>
    </citation>
    <scope>NUCLEOTIDE SEQUENCE [LARGE SCALE GENOMIC DNA]</scope>
    <source>
        <strain evidence="3 4">NW12</strain>
    </source>
</reference>
<dbReference type="PANTHER" id="PTHR47495:SF1">
    <property type="entry name" value="BLL3820 PROTEIN"/>
    <property type="match status" value="1"/>
</dbReference>
<protein>
    <submittedName>
        <fullName evidence="3">Isoquinoline 1-oxidoreductase beta subunit</fullName>
    </submittedName>
</protein>
<proteinExistence type="predicted"/>
<gene>
    <name evidence="3" type="ORF">C8J24_0990</name>
</gene>
<name>A0A2T4YV10_9SPHN</name>
<dbReference type="EMBL" id="PZZN01000001">
    <property type="protein sequence ID" value="PTM47591.1"/>
    <property type="molecule type" value="Genomic_DNA"/>
</dbReference>
<feature type="transmembrane region" description="Helical" evidence="1">
    <location>
        <begin position="7"/>
        <end position="24"/>
    </location>
</feature>
<sequence length="730" mass="74497">MISRRGILAGGGVGIGLVVAWGLWPRDYAPTLVADPGESAFGAWLKIGSDGHVTVAVPQAEHGQGVYTALAQIVADELGADWRTVGVEPAPLNPLYANPVGLNALFEGMPGVVPTAVAGPAPMLTAGSSSVRMFEAACRSAGAAARVLLCKAAARRWDADWADCRTEAGFVVQGTRRIRFAALAEDAARETLPEEPGIGGPGAGALAGRSVPRIDTPAKVDGSANFTGDVRLPDMVHAAIRQGPVGDSRLIGVDRAAADRVRGVLQIVETPAWVAAVATTGWAAQQALSAMAPRFATRGPLVDSGTIAAALDAAFETPGATMAQTGEIGTLLDGAGVVTAAYRVAPAVHAAIETRSATAAYRDGILELWLQTQAPGPARAAAARAAGLDEAQVVIHPMPVGGAFGAALGHDAAAQAAVLAVRLKRPVSLVWSRAEDLMHDRYRPAAAARLAARLDARGRILAWRTAIAAPATGAEIAARVLPGIASRAATALTRGDPHAVGGALPAYAIPAVAVVHHAAEIGVPTGALRGGAHGYTAFFTETFVDELARIAATEPMSYRIGMLGGGARLARCLSTAASLGGWNGGVPGSGQGIAAHAFRGSFIAVLAEAHLGADRRPVVERLVAAVDCGVQINPDLVRQQIEGGLIFGLATALGATTGFTRNLADARGFGDLHLPRLADTPDITVELIRSDEAPGGVGELGVPAVAPAIANAIFSATGFRLRDLPLRPST</sequence>
<dbReference type="GO" id="GO:0016491">
    <property type="term" value="F:oxidoreductase activity"/>
    <property type="evidence" value="ECO:0007669"/>
    <property type="project" value="InterPro"/>
</dbReference>
<dbReference type="InterPro" id="IPR052516">
    <property type="entry name" value="N-heterocyclic_Hydroxylase"/>
</dbReference>
<dbReference type="Pfam" id="PF20256">
    <property type="entry name" value="MoCoBD_2"/>
    <property type="match status" value="2"/>
</dbReference>
<dbReference type="PANTHER" id="PTHR47495">
    <property type="entry name" value="ALDEHYDE DEHYDROGENASE"/>
    <property type="match status" value="1"/>
</dbReference>
<dbReference type="Proteomes" id="UP000240996">
    <property type="component" value="Unassembled WGS sequence"/>
</dbReference>
<dbReference type="InterPro" id="IPR046867">
    <property type="entry name" value="AldOxase/xan_DH_MoCoBD2"/>
</dbReference>
<dbReference type="Pfam" id="PF02738">
    <property type="entry name" value="MoCoBD_1"/>
    <property type="match status" value="1"/>
</dbReference>
<dbReference type="PIRSF" id="PIRSF036389">
    <property type="entry name" value="IOR_B"/>
    <property type="match status" value="1"/>
</dbReference>